<evidence type="ECO:0008006" key="4">
    <source>
        <dbReference type="Google" id="ProtNLM"/>
    </source>
</evidence>
<accession>A0A5M6I331</accession>
<reference evidence="2 3" key="1">
    <citation type="submission" date="2019-09" db="EMBL/GenBank/DDBJ databases">
        <title>Genome sequence of Roseospira marina, one of the more divergent members of the non-sulfur purple photosynthetic bacterial family, the Rhodospirillaceae.</title>
        <authorList>
            <person name="Meyer T."/>
            <person name="Kyndt J."/>
        </authorList>
    </citation>
    <scope>NUCLEOTIDE SEQUENCE [LARGE SCALE GENOMIC DNA]</scope>
    <source>
        <strain evidence="2 3">DSM 15113</strain>
    </source>
</reference>
<evidence type="ECO:0000256" key="1">
    <source>
        <dbReference type="SAM" id="Coils"/>
    </source>
</evidence>
<dbReference type="AlphaFoldDB" id="A0A5M6I331"/>
<keyword evidence="1" id="KW-0175">Coiled coil</keyword>
<organism evidence="2 3">
    <name type="scientific">Roseospira marina</name>
    <dbReference type="NCBI Taxonomy" id="140057"/>
    <lineage>
        <taxon>Bacteria</taxon>
        <taxon>Pseudomonadati</taxon>
        <taxon>Pseudomonadota</taxon>
        <taxon>Alphaproteobacteria</taxon>
        <taxon>Rhodospirillales</taxon>
        <taxon>Rhodospirillaceae</taxon>
        <taxon>Roseospira</taxon>
    </lineage>
</organism>
<dbReference type="RefSeq" id="WP_211364861.1">
    <property type="nucleotide sequence ID" value="NZ_VWPJ01000051.1"/>
</dbReference>
<protein>
    <recommendedName>
        <fullName evidence="4">Phage tail tape measure protein</fullName>
    </recommendedName>
</protein>
<gene>
    <name evidence="2" type="ORF">F1188_20460</name>
</gene>
<keyword evidence="3" id="KW-1185">Reference proteome</keyword>
<name>A0A5M6I331_9PROT</name>
<sequence length="476" mass="50134">MADLSLSIALAAIDNATAPLRRVREAARQMSGGARAATERLGGLERSAEQLNAFRSMRARTRQNTRALAGLDTELTAARERLARVTEETNGSGRAFERATQHVAHLERQQAALRRRTESMRASTDRMGEALREAGVDTNNAGAEARRLADDIARATRRANALARIEDRFDRIRRAAGGAALAAGAVAGRLSGLVGASGLGGLIGGGLASVSLGSMVQGFADSGREIDLWARRLGIGADALQGLIAVGGRFGADQDAMIDGLKELSLRADEFAGEGGGEGAEAFQRLGLTQEQINATKDDTEALFELVRGKMEGIGDVSARARLADELFGGTGEHMVEMLSASTEELRHMRAEAEASGQILTPEDIASARSLSDGLRRLTGIMGGLSKTIAARLAPVLIPMIRKLGDWIAANREVIATEIGSVVERLTAALDRVDWSGVLAGLRTFGARVGRVVQAIGGWDNAILGVIITMNAGLIG</sequence>
<dbReference type="EMBL" id="VWPJ01000051">
    <property type="protein sequence ID" value="KAA5602614.1"/>
    <property type="molecule type" value="Genomic_DNA"/>
</dbReference>
<dbReference type="Proteomes" id="UP000324065">
    <property type="component" value="Unassembled WGS sequence"/>
</dbReference>
<proteinExistence type="predicted"/>
<feature type="coiled-coil region" evidence="1">
    <location>
        <begin position="68"/>
        <end position="116"/>
    </location>
</feature>
<feature type="non-terminal residue" evidence="2">
    <location>
        <position position="476"/>
    </location>
</feature>
<comment type="caution">
    <text evidence="2">The sequence shown here is derived from an EMBL/GenBank/DDBJ whole genome shotgun (WGS) entry which is preliminary data.</text>
</comment>
<evidence type="ECO:0000313" key="2">
    <source>
        <dbReference type="EMBL" id="KAA5602614.1"/>
    </source>
</evidence>
<evidence type="ECO:0000313" key="3">
    <source>
        <dbReference type="Proteomes" id="UP000324065"/>
    </source>
</evidence>